<gene>
    <name evidence="3" type="ORF">GETHED_11300</name>
</gene>
<protein>
    <recommendedName>
        <fullName evidence="2">HAMP domain-containing protein</fullName>
    </recommendedName>
</protein>
<evidence type="ECO:0000256" key="1">
    <source>
        <dbReference type="SAM" id="Phobius"/>
    </source>
</evidence>
<dbReference type="InterPro" id="IPR003660">
    <property type="entry name" value="HAMP_dom"/>
</dbReference>
<reference evidence="3" key="1">
    <citation type="journal article" date="2023" name="Antonie Van Leeuwenhoek">
        <title>Mesoterricola silvestris gen. nov., sp. nov., Mesoterricola sediminis sp. nov., Geothrix oryzae sp. nov., Geothrix edaphica sp. nov., Geothrix rubra sp. nov., and Geothrix limicola sp. nov., six novel members of Acidobacteriota isolated from soils.</title>
        <authorList>
            <person name="Itoh H."/>
            <person name="Sugisawa Y."/>
            <person name="Mise K."/>
            <person name="Xu Z."/>
            <person name="Kuniyasu M."/>
            <person name="Ushijima N."/>
            <person name="Kawano K."/>
            <person name="Kobayashi E."/>
            <person name="Shiratori Y."/>
            <person name="Masuda Y."/>
            <person name="Senoo K."/>
        </authorList>
    </citation>
    <scope>NUCLEOTIDE SEQUENCE</scope>
    <source>
        <strain evidence="3">Red802</strain>
    </source>
</reference>
<evidence type="ECO:0000259" key="2">
    <source>
        <dbReference type="PROSITE" id="PS50885"/>
    </source>
</evidence>
<dbReference type="PROSITE" id="PS50885">
    <property type="entry name" value="HAMP"/>
    <property type="match status" value="1"/>
</dbReference>
<sequence length="391" mass="43347">MDIGALKRSIRFKMLGGILILELLMVAVYSGILYISVRNSLALNATKAVERSQGAYNLILQGDTKMLSAAMNSLATNASLRQVYADHQDRQKLQEAVQDLYRENKARFGITHLYFIDKDGTCFLRAHDPGNFGDVVQRETFQQARAAGKTVSGIELGKTAFALRVVTPYLHNGDLIGFLEFGEEIDHFDQLVKRETGVDVAVMVDKQFLDEDQYRKTLKAKGKADNWDQFKGFVMVSTTLADATTAAGMVSEEEFRKATSPEYFGVFTRGSRSLAKGAFPLKDASGKQVGVVLALNDVTDQIRNEHSAIWTLVLATVLVFAGSFVVAAMYLRVEIIGPLVQLAGQAKEISMGNVDLKLETEREDEIGLLIRSFERMRVSLKKSIAMLTRPE</sequence>
<dbReference type="InterPro" id="IPR029151">
    <property type="entry name" value="Sensor-like_sf"/>
</dbReference>
<dbReference type="RefSeq" id="WP_285607347.1">
    <property type="nucleotide sequence ID" value="NZ_BSDC01000001.1"/>
</dbReference>
<proteinExistence type="predicted"/>
<dbReference type="SUPFAM" id="SSF103190">
    <property type="entry name" value="Sensory domain-like"/>
    <property type="match status" value="1"/>
</dbReference>
<keyword evidence="4" id="KW-1185">Reference proteome</keyword>
<feature type="transmembrane region" description="Helical" evidence="1">
    <location>
        <begin position="12"/>
        <end position="37"/>
    </location>
</feature>
<keyword evidence="1" id="KW-0472">Membrane</keyword>
<dbReference type="Gene3D" id="6.10.340.10">
    <property type="match status" value="1"/>
</dbReference>
<keyword evidence="1" id="KW-1133">Transmembrane helix</keyword>
<dbReference type="CDD" id="cd06225">
    <property type="entry name" value="HAMP"/>
    <property type="match status" value="1"/>
</dbReference>
<accession>A0ABQ5PWP2</accession>
<dbReference type="SMART" id="SM00304">
    <property type="entry name" value="HAMP"/>
    <property type="match status" value="1"/>
</dbReference>
<evidence type="ECO:0000313" key="4">
    <source>
        <dbReference type="Proteomes" id="UP001165044"/>
    </source>
</evidence>
<feature type="domain" description="HAMP" evidence="2">
    <location>
        <begin position="335"/>
        <end position="385"/>
    </location>
</feature>
<dbReference type="Pfam" id="PF14827">
    <property type="entry name" value="dCache_3"/>
    <property type="match status" value="1"/>
</dbReference>
<dbReference type="EMBL" id="BSDC01000001">
    <property type="protein sequence ID" value="GLH66766.1"/>
    <property type="molecule type" value="Genomic_DNA"/>
</dbReference>
<evidence type="ECO:0000313" key="3">
    <source>
        <dbReference type="EMBL" id="GLH66766.1"/>
    </source>
</evidence>
<dbReference type="Gene3D" id="3.30.450.20">
    <property type="entry name" value="PAS domain"/>
    <property type="match status" value="1"/>
</dbReference>
<dbReference type="Pfam" id="PF00672">
    <property type="entry name" value="HAMP"/>
    <property type="match status" value="1"/>
</dbReference>
<keyword evidence="1" id="KW-0812">Transmembrane</keyword>
<organism evidence="3 4">
    <name type="scientific">Geothrix edaphica</name>
    <dbReference type="NCBI Taxonomy" id="2927976"/>
    <lineage>
        <taxon>Bacteria</taxon>
        <taxon>Pseudomonadati</taxon>
        <taxon>Acidobacteriota</taxon>
        <taxon>Holophagae</taxon>
        <taxon>Holophagales</taxon>
        <taxon>Holophagaceae</taxon>
        <taxon>Geothrix</taxon>
    </lineage>
</organism>
<dbReference type="Proteomes" id="UP001165044">
    <property type="component" value="Unassembled WGS sequence"/>
</dbReference>
<dbReference type="InterPro" id="IPR029150">
    <property type="entry name" value="dCache_3"/>
</dbReference>
<dbReference type="SUPFAM" id="SSF158472">
    <property type="entry name" value="HAMP domain-like"/>
    <property type="match status" value="1"/>
</dbReference>
<comment type="caution">
    <text evidence="3">The sequence shown here is derived from an EMBL/GenBank/DDBJ whole genome shotgun (WGS) entry which is preliminary data.</text>
</comment>
<feature type="transmembrane region" description="Helical" evidence="1">
    <location>
        <begin position="308"/>
        <end position="331"/>
    </location>
</feature>
<name>A0ABQ5PWP2_9BACT</name>